<sequence length="436" mass="46699">MPVSDNHDTIFAPATAAGRAGVAVIRVSGPDARHCIECLAGSCPAPRYMSLRRLKFASDSDETIDQALVVFFEARSSYTGESMAEFHVHGGRATLARVLEALSGIPGLRMAAPGEFTRRALINGKLDLTQAEGLADLIDAETESQRRQALALTEGRFSSQIASWRGRLIDGLALIEAAIEFGDEVDISDEDLAAVRSNISEIGRELKLILEASAFSKKVREGFEVALVGPPNVGKSSLINMLAEKESAIVSPIAGTTRDVLRIPVDINGLYVTFLDMAGLRDTSDEIEKIGVERALLSAEAADIRILMSSADTRAEADLVKCRDNDIRVWAKCDNGVGPGDINLSTVTGDGVAQLLDMIFTTLSRRAAGSGYAAHKRQLDGLRNAVDELEAALNTNDEEVCAAHAKYAIRALEGIVDPVGAEDVLDEVFARFCIGK</sequence>
<keyword evidence="3 7" id="KW-0547">Nucleotide-binding</keyword>
<dbReference type="AlphaFoldDB" id="A0A7L5BVB4"/>
<feature type="binding site" evidence="7">
    <location>
        <position position="236"/>
    </location>
    <ligand>
        <name>Mg(2+)</name>
        <dbReference type="ChEBI" id="CHEBI:18420"/>
    </ligand>
</feature>
<feature type="coiled-coil region" evidence="8">
    <location>
        <begin position="372"/>
        <end position="399"/>
    </location>
</feature>
<evidence type="ECO:0000313" key="11">
    <source>
        <dbReference type="Proteomes" id="UP000503336"/>
    </source>
</evidence>
<dbReference type="InterPro" id="IPR006073">
    <property type="entry name" value="GTP-bd"/>
</dbReference>
<evidence type="ECO:0000256" key="8">
    <source>
        <dbReference type="SAM" id="Coils"/>
    </source>
</evidence>
<dbReference type="PROSITE" id="PS51709">
    <property type="entry name" value="G_TRME"/>
    <property type="match status" value="1"/>
</dbReference>
<comment type="similarity">
    <text evidence="1 7">Belongs to the TRAFAC class TrmE-Era-EngA-EngB-Septin-like GTPase superfamily. TrmE GTPase family.</text>
</comment>
<feature type="binding site" evidence="7">
    <location>
        <position position="256"/>
    </location>
    <ligand>
        <name>K(+)</name>
        <dbReference type="ChEBI" id="CHEBI:29103"/>
    </ligand>
</feature>
<keyword evidence="2 7" id="KW-0819">tRNA processing</keyword>
<dbReference type="InterPro" id="IPR025867">
    <property type="entry name" value="MnmE_helical"/>
</dbReference>
<proteinExistence type="inferred from homology"/>
<dbReference type="EMBL" id="CP049056">
    <property type="protein sequence ID" value="QIE56290.1"/>
    <property type="molecule type" value="Genomic_DNA"/>
</dbReference>
<dbReference type="GO" id="GO:0030488">
    <property type="term" value="P:tRNA methylation"/>
    <property type="evidence" value="ECO:0007669"/>
    <property type="project" value="TreeGrafter"/>
</dbReference>
<dbReference type="InterPro" id="IPR027417">
    <property type="entry name" value="P-loop_NTPase"/>
</dbReference>
<dbReference type="PANTHER" id="PTHR42714">
    <property type="entry name" value="TRNA MODIFICATION GTPASE GTPBP3"/>
    <property type="match status" value="1"/>
</dbReference>
<feature type="binding site" evidence="7">
    <location>
        <position position="85"/>
    </location>
    <ligand>
        <name>(6S)-5-formyl-5,6,7,8-tetrahydrofolate</name>
        <dbReference type="ChEBI" id="CHEBI:57457"/>
    </ligand>
</feature>
<evidence type="ECO:0000256" key="1">
    <source>
        <dbReference type="ARBA" id="ARBA00011043"/>
    </source>
</evidence>
<dbReference type="GO" id="GO:0005525">
    <property type="term" value="F:GTP binding"/>
    <property type="evidence" value="ECO:0007669"/>
    <property type="project" value="UniProtKB-UniRule"/>
</dbReference>
<evidence type="ECO:0000256" key="2">
    <source>
        <dbReference type="ARBA" id="ARBA00022694"/>
    </source>
</evidence>
<dbReference type="SUPFAM" id="SSF116878">
    <property type="entry name" value="TrmE connector domain"/>
    <property type="match status" value="1"/>
</dbReference>
<dbReference type="EC" id="3.6.-.-" evidence="7"/>
<keyword evidence="7" id="KW-0460">Magnesium</keyword>
<dbReference type="GO" id="GO:0005737">
    <property type="term" value="C:cytoplasm"/>
    <property type="evidence" value="ECO:0007669"/>
    <property type="project" value="UniProtKB-SubCell"/>
</dbReference>
<feature type="binding site" evidence="7">
    <location>
        <position position="232"/>
    </location>
    <ligand>
        <name>K(+)</name>
        <dbReference type="ChEBI" id="CHEBI:29103"/>
    </ligand>
</feature>
<comment type="caution">
    <text evidence="7">Lacks conserved residue(s) required for the propagation of feature annotation.</text>
</comment>
<dbReference type="Gene3D" id="3.30.1360.120">
    <property type="entry name" value="Probable tRNA modification gtpase trme, domain 1"/>
    <property type="match status" value="1"/>
</dbReference>
<dbReference type="InterPro" id="IPR027266">
    <property type="entry name" value="TrmE/GcvT-like"/>
</dbReference>
<reference evidence="10 11" key="1">
    <citation type="submission" date="2020-02" db="EMBL/GenBank/DDBJ databases">
        <title>complete genome sequence of Rhodobacteraceae bacterium.</title>
        <authorList>
            <person name="Park J."/>
            <person name="Kim Y.-S."/>
            <person name="Kim K.-H."/>
        </authorList>
    </citation>
    <scope>NUCLEOTIDE SEQUENCE [LARGE SCALE GENOMIC DNA]</scope>
    <source>
        <strain evidence="10 11">RR4-56</strain>
    </source>
</reference>
<protein>
    <recommendedName>
        <fullName evidence="7">tRNA modification GTPase MnmE</fullName>
        <ecNumber evidence="7">3.6.-.-</ecNumber>
    </recommendedName>
</protein>
<keyword evidence="7" id="KW-0479">Metal-binding</keyword>
<feature type="binding site" evidence="7">
    <location>
        <position position="436"/>
    </location>
    <ligand>
        <name>(6S)-5-formyl-5,6,7,8-tetrahydrofolate</name>
        <dbReference type="ChEBI" id="CHEBI:57457"/>
    </ligand>
</feature>
<dbReference type="Proteomes" id="UP000503336">
    <property type="component" value="Chromosome"/>
</dbReference>
<dbReference type="GO" id="GO:0002098">
    <property type="term" value="P:tRNA wobble uridine modification"/>
    <property type="evidence" value="ECO:0007669"/>
    <property type="project" value="TreeGrafter"/>
</dbReference>
<dbReference type="Gene3D" id="3.40.50.300">
    <property type="entry name" value="P-loop containing nucleotide triphosphate hydrolases"/>
    <property type="match status" value="1"/>
</dbReference>
<accession>A0A7L5BVB4</accession>
<dbReference type="Pfam" id="PF12631">
    <property type="entry name" value="MnmE_helical"/>
    <property type="match status" value="1"/>
</dbReference>
<feature type="binding site" evidence="7">
    <location>
        <position position="26"/>
    </location>
    <ligand>
        <name>(6S)-5-formyl-5,6,7,8-tetrahydrofolate</name>
        <dbReference type="ChEBI" id="CHEBI:57457"/>
    </ligand>
</feature>
<dbReference type="CDD" id="cd04164">
    <property type="entry name" value="trmE"/>
    <property type="match status" value="1"/>
</dbReference>
<dbReference type="KEGG" id="hdh:G5B40_12950"/>
<dbReference type="FunFam" id="3.30.1360.120:FF:000007">
    <property type="entry name" value="tRNA modification GTPase GTPBP3, mitochondrial"/>
    <property type="match status" value="1"/>
</dbReference>
<dbReference type="Pfam" id="PF10396">
    <property type="entry name" value="TrmE_N"/>
    <property type="match status" value="1"/>
</dbReference>
<keyword evidence="4 7" id="KW-0378">Hydrolase</keyword>
<name>A0A7L5BVB4_9RHOB</name>
<evidence type="ECO:0000256" key="6">
    <source>
        <dbReference type="ARBA" id="ARBA00023134"/>
    </source>
</evidence>
<keyword evidence="8" id="KW-0175">Coiled coil</keyword>
<dbReference type="InterPro" id="IPR018948">
    <property type="entry name" value="GTP-bd_TrmE_N"/>
</dbReference>
<dbReference type="GO" id="GO:0003924">
    <property type="term" value="F:GTPase activity"/>
    <property type="evidence" value="ECO:0007669"/>
    <property type="project" value="UniProtKB-UniRule"/>
</dbReference>
<comment type="cofactor">
    <cofactor evidence="7">
        <name>K(+)</name>
        <dbReference type="ChEBI" id="CHEBI:29103"/>
    </cofactor>
    <text evidence="7">Binds 1 potassium ion per subunit.</text>
</comment>
<feature type="domain" description="TrmE-type G" evidence="9">
    <location>
        <begin position="222"/>
        <end position="364"/>
    </location>
</feature>
<dbReference type="SUPFAM" id="SSF52540">
    <property type="entry name" value="P-loop containing nucleoside triphosphate hydrolases"/>
    <property type="match status" value="1"/>
</dbReference>
<evidence type="ECO:0000256" key="5">
    <source>
        <dbReference type="ARBA" id="ARBA00022958"/>
    </source>
</evidence>
<keyword evidence="11" id="KW-1185">Reference proteome</keyword>
<feature type="binding site" evidence="7">
    <location>
        <position position="253"/>
    </location>
    <ligand>
        <name>K(+)</name>
        <dbReference type="ChEBI" id="CHEBI:29103"/>
    </ligand>
</feature>
<dbReference type="NCBIfam" id="TIGR00231">
    <property type="entry name" value="small_GTP"/>
    <property type="match status" value="1"/>
</dbReference>
<comment type="subcellular location">
    <subcellularLocation>
        <location evidence="7">Cytoplasm</location>
    </subcellularLocation>
</comment>
<comment type="function">
    <text evidence="7">Exhibits a very high intrinsic GTPase hydrolysis rate. Involved in the addition of a carboxymethylaminomethyl (cmnm) group at the wobble position (U34) of certain tRNAs, forming tRNA-cmnm(5)s(2)U34.</text>
</comment>
<dbReference type="InterPro" id="IPR005225">
    <property type="entry name" value="Small_GTP-bd"/>
</dbReference>
<feature type="binding site" evidence="7">
    <location>
        <begin position="232"/>
        <end position="237"/>
    </location>
    <ligand>
        <name>GTP</name>
        <dbReference type="ChEBI" id="CHEBI:37565"/>
    </ligand>
</feature>
<dbReference type="HAMAP" id="MF_00379">
    <property type="entry name" value="GTPase_MnmE"/>
    <property type="match status" value="1"/>
</dbReference>
<evidence type="ECO:0000256" key="4">
    <source>
        <dbReference type="ARBA" id="ARBA00022801"/>
    </source>
</evidence>
<keyword evidence="5 7" id="KW-0630">Potassium</keyword>
<dbReference type="Pfam" id="PF01926">
    <property type="entry name" value="MMR_HSR1"/>
    <property type="match status" value="1"/>
</dbReference>
<keyword evidence="6 7" id="KW-0342">GTP-binding</keyword>
<keyword evidence="7" id="KW-0963">Cytoplasm</keyword>
<feature type="binding site" evidence="7">
    <location>
        <begin position="251"/>
        <end position="257"/>
    </location>
    <ligand>
        <name>GTP</name>
        <dbReference type="ChEBI" id="CHEBI:37565"/>
    </ligand>
</feature>
<dbReference type="PANTHER" id="PTHR42714:SF2">
    <property type="entry name" value="TRNA MODIFICATION GTPASE GTPBP3, MITOCHONDRIAL"/>
    <property type="match status" value="1"/>
</dbReference>
<dbReference type="InterPro" id="IPR004520">
    <property type="entry name" value="GTPase_MnmE"/>
</dbReference>
<evidence type="ECO:0000313" key="10">
    <source>
        <dbReference type="EMBL" id="QIE56290.1"/>
    </source>
</evidence>
<dbReference type="CDD" id="cd14858">
    <property type="entry name" value="TrmE_N"/>
    <property type="match status" value="1"/>
</dbReference>
<evidence type="ECO:0000259" key="9">
    <source>
        <dbReference type="PROSITE" id="PS51709"/>
    </source>
</evidence>
<dbReference type="NCBIfam" id="NF003661">
    <property type="entry name" value="PRK05291.1-3"/>
    <property type="match status" value="1"/>
</dbReference>
<dbReference type="GO" id="GO:0046872">
    <property type="term" value="F:metal ion binding"/>
    <property type="evidence" value="ECO:0007669"/>
    <property type="project" value="UniProtKB-KW"/>
</dbReference>
<feature type="binding site" evidence="7">
    <location>
        <position position="251"/>
    </location>
    <ligand>
        <name>K(+)</name>
        <dbReference type="ChEBI" id="CHEBI:29103"/>
    </ligand>
</feature>
<gene>
    <name evidence="7 10" type="primary">mnmE</name>
    <name evidence="7" type="synonym">trmE</name>
    <name evidence="10" type="ORF">G5B40_12950</name>
</gene>
<evidence type="ECO:0000256" key="3">
    <source>
        <dbReference type="ARBA" id="ARBA00022741"/>
    </source>
</evidence>
<feature type="binding site" evidence="7">
    <location>
        <position position="257"/>
    </location>
    <ligand>
        <name>Mg(2+)</name>
        <dbReference type="ChEBI" id="CHEBI:18420"/>
    </ligand>
</feature>
<dbReference type="Gene3D" id="1.20.120.430">
    <property type="entry name" value="tRNA modification GTPase MnmE domain 2"/>
    <property type="match status" value="1"/>
</dbReference>
<comment type="subunit">
    <text evidence="7">Homodimer. Heterotetramer of two MnmE and two MnmG subunits.</text>
</comment>
<feature type="binding site" evidence="7">
    <location>
        <position position="125"/>
    </location>
    <ligand>
        <name>(6S)-5-formyl-5,6,7,8-tetrahydrofolate</name>
        <dbReference type="ChEBI" id="CHEBI:57457"/>
    </ligand>
</feature>
<dbReference type="InterPro" id="IPR031168">
    <property type="entry name" value="G_TrmE"/>
</dbReference>
<dbReference type="InterPro" id="IPR027368">
    <property type="entry name" value="MnmE_dom2"/>
</dbReference>
<evidence type="ECO:0000256" key="7">
    <source>
        <dbReference type="HAMAP-Rule" id="MF_00379"/>
    </source>
</evidence>
<organism evidence="10 11">
    <name type="scientific">Pikeienuella piscinae</name>
    <dbReference type="NCBI Taxonomy" id="2748098"/>
    <lineage>
        <taxon>Bacteria</taxon>
        <taxon>Pseudomonadati</taxon>
        <taxon>Pseudomonadota</taxon>
        <taxon>Alphaproteobacteria</taxon>
        <taxon>Rhodobacterales</taxon>
        <taxon>Paracoccaceae</taxon>
        <taxon>Pikeienuella</taxon>
    </lineage>
</organism>